<evidence type="ECO:0000313" key="7">
    <source>
        <dbReference type="Proteomes" id="UP000785679"/>
    </source>
</evidence>
<dbReference type="PIRSF" id="PIRSF015965">
    <property type="entry name" value="26S_Psome_Rpn1"/>
    <property type="match status" value="1"/>
</dbReference>
<evidence type="ECO:0000259" key="4">
    <source>
        <dbReference type="Pfam" id="PF17781"/>
    </source>
</evidence>
<sequence length="890" mass="98561">MSEKKEITHDSAAPKKDAKKDPKAPKEEELSEEDQQLKERLELLFERLSDPEHAQRLHALSEIKKDVSGATSSMTSVPKPLKFLSKHYKGLKDIYHSLAASDFKTDFADLVSVIGMVASDEGSNESLKYCLEGGKRNLVEWGHEYLRSLAGEIGQVYEQRMQAGGEADVSDLYQLVDIIIPILMKNHEEPEAVDLLMEVEGLERIKNFTNDTNFERVCHYLLSCTYYAADADEMLNAFNTAYQIYLKHGKYPQALRVAQRVNKPDMIADAMAQCQDPVTKKQMAFMLGRQRNPFETDDGELYKIISNERLFEHFKGLARDLDVLEPKNPESIFKSHLEERKQMTQHIDSAKQNLATTYVNAFVNAAYGKDLLITQEGGAKADHWIYKNKEDGMQAAAASLGMILLWDIDEGLSQIDKYMESGDEWIVAGSYLAIGIVNSGIKNESDPVFAILLEKLETSPKQSHKIGALMGLSIAYAGSARADLLEAITPIVLDSTNTVELQAVAALAIGMIYTGTCDEDAVQSILQALMEKDDKLLEENAFTRIYALGLGLLFLGQQDLAEATLSAIEIIEAPKLKQFLALVVDTCAYAGSGNVLKVQKMLHVCAEHKKEEKDAIHQIAAVLGIAMISYGEEIGQEMCLRSMNHLLQYGEPIIKRTVPLAIGLLRVSNPEVQTVDLLTKLSYDTDVNVSMSSIIALGLIGAGTNNSRLAGNLRYLASYYANNADQLFVVRIAQGLIHMGKGLLGLNPLHSDKFLFSPVSLAGLLTVIYSFTDMKTFLVGKYHHFLYYLVLSMYPRMLITLNENLEPIQTSVRVGNAVDTVGAAGKPKTITGFQTHDTPVLLGHGERAELATEEYIAETPIMENFVILRKNPDYEAPDAGKDKKGAAAKK</sequence>
<dbReference type="GO" id="GO:0043161">
    <property type="term" value="P:proteasome-mediated ubiquitin-dependent protein catabolic process"/>
    <property type="evidence" value="ECO:0007669"/>
    <property type="project" value="TreeGrafter"/>
</dbReference>
<gene>
    <name evidence="6" type="ORF">FGO68_gene17119</name>
</gene>
<evidence type="ECO:0000313" key="6">
    <source>
        <dbReference type="EMBL" id="TNV87755.1"/>
    </source>
</evidence>
<organism evidence="6 7">
    <name type="scientific">Halteria grandinella</name>
    <dbReference type="NCBI Taxonomy" id="5974"/>
    <lineage>
        <taxon>Eukaryota</taxon>
        <taxon>Sar</taxon>
        <taxon>Alveolata</taxon>
        <taxon>Ciliophora</taxon>
        <taxon>Intramacronucleata</taxon>
        <taxon>Spirotrichea</taxon>
        <taxon>Stichotrichia</taxon>
        <taxon>Sporadotrichida</taxon>
        <taxon>Halteriidae</taxon>
        <taxon>Halteria</taxon>
    </lineage>
</organism>
<keyword evidence="2" id="KW-0647">Proteasome</keyword>
<comment type="caution">
    <text evidence="6">The sequence shown here is derived from an EMBL/GenBank/DDBJ whole genome shotgun (WGS) entry which is preliminary data.</text>
</comment>
<dbReference type="Pfam" id="PF17781">
    <property type="entry name" value="RPN1_RPN2_N"/>
    <property type="match status" value="1"/>
</dbReference>
<dbReference type="Pfam" id="PF18051">
    <property type="entry name" value="RPN1_C"/>
    <property type="match status" value="1"/>
</dbReference>
<feature type="compositionally biased region" description="Basic and acidic residues" evidence="3">
    <location>
        <begin position="1"/>
        <end position="28"/>
    </location>
</feature>
<name>A0A8J8TAL1_HALGN</name>
<dbReference type="AlphaFoldDB" id="A0A8J8TAL1"/>
<dbReference type="PANTHER" id="PTHR10943">
    <property type="entry name" value="26S PROTEASOME NON-ATPASE REGULATORY SUBUNIT"/>
    <property type="match status" value="1"/>
</dbReference>
<accession>A0A8J8TAL1</accession>
<dbReference type="InterPro" id="IPR016024">
    <property type="entry name" value="ARM-type_fold"/>
</dbReference>
<dbReference type="GO" id="GO:0030234">
    <property type="term" value="F:enzyme regulator activity"/>
    <property type="evidence" value="ECO:0007669"/>
    <property type="project" value="InterPro"/>
</dbReference>
<reference evidence="6" key="1">
    <citation type="submission" date="2019-06" db="EMBL/GenBank/DDBJ databases">
        <authorList>
            <person name="Zheng W."/>
        </authorList>
    </citation>
    <scope>NUCLEOTIDE SEQUENCE</scope>
    <source>
        <strain evidence="6">QDHG01</strain>
    </source>
</reference>
<dbReference type="InterPro" id="IPR016643">
    <property type="entry name" value="26S_Psome_Rpn1"/>
</dbReference>
<dbReference type="Gene3D" id="1.25.10.10">
    <property type="entry name" value="Leucine-rich Repeat Variant"/>
    <property type="match status" value="1"/>
</dbReference>
<proteinExistence type="predicted"/>
<dbReference type="InterPro" id="IPR041433">
    <property type="entry name" value="RPN1_C"/>
</dbReference>
<feature type="domain" description="26S proteasome non-ATPase regulatory subunit RPN1 C-terminal" evidence="5">
    <location>
        <begin position="821"/>
        <end position="874"/>
    </location>
</feature>
<evidence type="ECO:0000256" key="2">
    <source>
        <dbReference type="ARBA" id="ARBA00022942"/>
    </source>
</evidence>
<feature type="domain" description="RPN1 N-terminal" evidence="4">
    <location>
        <begin position="41"/>
        <end position="338"/>
    </location>
</feature>
<dbReference type="GO" id="GO:0005634">
    <property type="term" value="C:nucleus"/>
    <property type="evidence" value="ECO:0007669"/>
    <property type="project" value="TreeGrafter"/>
</dbReference>
<keyword evidence="1" id="KW-0677">Repeat</keyword>
<keyword evidence="7" id="KW-1185">Reference proteome</keyword>
<dbReference type="OrthoDB" id="10252509at2759"/>
<dbReference type="GO" id="GO:0008540">
    <property type="term" value="C:proteasome regulatory particle, base subcomplex"/>
    <property type="evidence" value="ECO:0007669"/>
    <property type="project" value="TreeGrafter"/>
</dbReference>
<protein>
    <recommendedName>
        <fullName evidence="8">26S proteasome non-ATPase regulatory subunit 2</fullName>
    </recommendedName>
</protein>
<dbReference type="SUPFAM" id="SSF48371">
    <property type="entry name" value="ARM repeat"/>
    <property type="match status" value="1"/>
</dbReference>
<evidence type="ECO:0000256" key="1">
    <source>
        <dbReference type="ARBA" id="ARBA00022737"/>
    </source>
</evidence>
<dbReference type="Proteomes" id="UP000785679">
    <property type="component" value="Unassembled WGS sequence"/>
</dbReference>
<dbReference type="GO" id="GO:0042176">
    <property type="term" value="P:regulation of protein catabolic process"/>
    <property type="evidence" value="ECO:0007669"/>
    <property type="project" value="InterPro"/>
</dbReference>
<feature type="region of interest" description="Disordered" evidence="3">
    <location>
        <begin position="1"/>
        <end position="35"/>
    </location>
</feature>
<evidence type="ECO:0000256" key="3">
    <source>
        <dbReference type="SAM" id="MobiDB-lite"/>
    </source>
</evidence>
<dbReference type="GO" id="GO:0034515">
    <property type="term" value="C:proteasome storage granule"/>
    <property type="evidence" value="ECO:0007669"/>
    <property type="project" value="TreeGrafter"/>
</dbReference>
<dbReference type="EMBL" id="RRYP01000241">
    <property type="protein sequence ID" value="TNV87755.1"/>
    <property type="molecule type" value="Genomic_DNA"/>
</dbReference>
<dbReference type="InterPro" id="IPR040892">
    <property type="entry name" value="RPN1_N"/>
</dbReference>
<dbReference type="PANTHER" id="PTHR10943:SF1">
    <property type="entry name" value="26S PROTEASOME NON-ATPASE REGULATORY SUBUNIT 2"/>
    <property type="match status" value="1"/>
</dbReference>
<evidence type="ECO:0000259" key="5">
    <source>
        <dbReference type="Pfam" id="PF18051"/>
    </source>
</evidence>
<dbReference type="InterPro" id="IPR011989">
    <property type="entry name" value="ARM-like"/>
</dbReference>
<evidence type="ECO:0008006" key="8">
    <source>
        <dbReference type="Google" id="ProtNLM"/>
    </source>
</evidence>